<dbReference type="GO" id="GO:0003723">
    <property type="term" value="F:RNA binding"/>
    <property type="evidence" value="ECO:0007669"/>
    <property type="project" value="InterPro"/>
</dbReference>
<dbReference type="PANTHER" id="PTHR47926">
    <property type="entry name" value="PENTATRICOPEPTIDE REPEAT-CONTAINING PROTEIN"/>
    <property type="match status" value="1"/>
</dbReference>
<dbReference type="Pfam" id="PF20431">
    <property type="entry name" value="E_motif"/>
    <property type="match status" value="1"/>
</dbReference>
<dbReference type="GO" id="GO:0008270">
    <property type="term" value="F:zinc ion binding"/>
    <property type="evidence" value="ECO:0007669"/>
    <property type="project" value="InterPro"/>
</dbReference>
<dbReference type="Pfam" id="PF01535">
    <property type="entry name" value="PPR"/>
    <property type="match status" value="5"/>
</dbReference>
<dbReference type="InterPro" id="IPR046960">
    <property type="entry name" value="PPR_At4g14850-like_plant"/>
</dbReference>
<dbReference type="GO" id="GO:0009451">
    <property type="term" value="P:RNA modification"/>
    <property type="evidence" value="ECO:0007669"/>
    <property type="project" value="InterPro"/>
</dbReference>
<protein>
    <recommendedName>
        <fullName evidence="3">DYW domain-containing protein</fullName>
    </recommendedName>
</protein>
<dbReference type="Proteomes" id="UP000734854">
    <property type="component" value="Unassembled WGS sequence"/>
</dbReference>
<dbReference type="PROSITE" id="PS51375">
    <property type="entry name" value="PPR"/>
    <property type="match status" value="5"/>
</dbReference>
<dbReference type="OrthoDB" id="1850776at2759"/>
<dbReference type="FunFam" id="1.25.40.10:FF:000642">
    <property type="entry name" value="Pentatricopeptide repeat-containing protein mitochondrial"/>
    <property type="match status" value="1"/>
</dbReference>
<name>A0A8J5GRM0_ZINOF</name>
<dbReference type="InterPro" id="IPR032867">
    <property type="entry name" value="DYW_dom"/>
</dbReference>
<keyword evidence="1" id="KW-0677">Repeat</keyword>
<feature type="repeat" description="PPR" evidence="2">
    <location>
        <begin position="136"/>
        <end position="170"/>
    </location>
</feature>
<dbReference type="Pfam" id="PF14432">
    <property type="entry name" value="DYW_deaminase"/>
    <property type="match status" value="1"/>
</dbReference>
<feature type="repeat" description="PPR" evidence="2">
    <location>
        <begin position="272"/>
        <end position="306"/>
    </location>
</feature>
<comment type="caution">
    <text evidence="4">The sequence shown here is derived from an EMBL/GenBank/DDBJ whole genome shotgun (WGS) entry which is preliminary data.</text>
</comment>
<sequence>MFFESAAVVRQLRGSSDLVVVASSHAAFFKAGALTVSAFNHLVHGYARCEGVGDARRLFDEMPQRNVVSWTSLMAGYVHASQPHGAVSLFSDMMVSGARPNAFTFATALNACSHLSDIESGRAIHARSETCGSRSDVFVASALVNMYGKSNHVDDARMVFDEMVERNAVTWGSMISAYAQNARGHQAIALFGEFLGASSCAHLLPNHFMLSSVISACASTGKLGLGRTAHASVLRRGYASNEVILNGLIDMYSKCGCIDLARKVFDCIDRPSLIPCTAMIVASAKYGLGDHALQLFDEMLARGIEPNSITLLGVLHACNHCGLVDTGLLHLNSMRDKYGITPIASHYASVVDMLGRAGRLDEAYELSNQIKAKGDDALMLWSSLLSACRTHQRLDIAVEAGKRLAEFNRDVAGAYVAMSNAYVAAGKMDGATRIWTEMHRRGIKKDPACSWVEIKDVVYVFRTGDVSSASVRQDEVMELLKELEVRMRERGYVGRGNGWELDFEEEGKGVMVGVHSERLALGFGLVVTPKGMTIRVMKNLRMCRDCHEAFKLVSDIVEREIVVRDLNRFHLFRNGSCTCRDYW</sequence>
<evidence type="ECO:0000313" key="4">
    <source>
        <dbReference type="EMBL" id="KAG6508650.1"/>
    </source>
</evidence>
<feature type="domain" description="DYW" evidence="3">
    <location>
        <begin position="501"/>
        <end position="583"/>
    </location>
</feature>
<dbReference type="InterPro" id="IPR002885">
    <property type="entry name" value="PPR_rpt"/>
</dbReference>
<dbReference type="EMBL" id="JACMSC010000009">
    <property type="protein sequence ID" value="KAG6508650.1"/>
    <property type="molecule type" value="Genomic_DNA"/>
</dbReference>
<dbReference type="PANTHER" id="PTHR47926:SF368">
    <property type="entry name" value="TETRATRICOPEPTIDE REPEAT-LIKE SUPERFAMILY PROTEIN"/>
    <property type="match status" value="1"/>
</dbReference>
<proteinExistence type="predicted"/>
<keyword evidence="5" id="KW-1185">Reference proteome</keyword>
<accession>A0A8J5GRM0</accession>
<feature type="repeat" description="PPR" evidence="2">
    <location>
        <begin position="66"/>
        <end position="100"/>
    </location>
</feature>
<dbReference type="NCBIfam" id="TIGR00756">
    <property type="entry name" value="PPR"/>
    <property type="match status" value="4"/>
</dbReference>
<reference evidence="4 5" key="1">
    <citation type="submission" date="2020-08" db="EMBL/GenBank/DDBJ databases">
        <title>Plant Genome Project.</title>
        <authorList>
            <person name="Zhang R.-G."/>
        </authorList>
    </citation>
    <scope>NUCLEOTIDE SEQUENCE [LARGE SCALE GENOMIC DNA]</scope>
    <source>
        <tissue evidence="4">Rhizome</tissue>
    </source>
</reference>
<evidence type="ECO:0000256" key="2">
    <source>
        <dbReference type="PROSITE-ProRule" id="PRU00708"/>
    </source>
</evidence>
<evidence type="ECO:0000259" key="3">
    <source>
        <dbReference type="Pfam" id="PF14432"/>
    </source>
</evidence>
<evidence type="ECO:0000256" key="1">
    <source>
        <dbReference type="ARBA" id="ARBA00022737"/>
    </source>
</evidence>
<dbReference type="AlphaFoldDB" id="A0A8J5GRM0"/>
<organism evidence="4 5">
    <name type="scientific">Zingiber officinale</name>
    <name type="common">Ginger</name>
    <name type="synonym">Amomum zingiber</name>
    <dbReference type="NCBI Taxonomy" id="94328"/>
    <lineage>
        <taxon>Eukaryota</taxon>
        <taxon>Viridiplantae</taxon>
        <taxon>Streptophyta</taxon>
        <taxon>Embryophyta</taxon>
        <taxon>Tracheophyta</taxon>
        <taxon>Spermatophyta</taxon>
        <taxon>Magnoliopsida</taxon>
        <taxon>Liliopsida</taxon>
        <taxon>Zingiberales</taxon>
        <taxon>Zingiberaceae</taxon>
        <taxon>Zingiber</taxon>
    </lineage>
</organism>
<dbReference type="FunFam" id="1.25.40.10:FF:000285">
    <property type="entry name" value="Pentatricopeptide repeat-containing protein, chloroplastic"/>
    <property type="match status" value="1"/>
</dbReference>
<dbReference type="FunFam" id="1.25.40.10:FF:001093">
    <property type="entry name" value="Pentatricopeptide repeat-containing protein At2g34400"/>
    <property type="match status" value="1"/>
</dbReference>
<dbReference type="Pfam" id="PF13041">
    <property type="entry name" value="PPR_2"/>
    <property type="match status" value="1"/>
</dbReference>
<dbReference type="InterPro" id="IPR046848">
    <property type="entry name" value="E_motif"/>
</dbReference>
<feature type="repeat" description="PPR" evidence="2">
    <location>
        <begin position="35"/>
        <end position="65"/>
    </location>
</feature>
<feature type="repeat" description="PPR" evidence="2">
    <location>
        <begin position="411"/>
        <end position="445"/>
    </location>
</feature>
<evidence type="ECO:0000313" key="5">
    <source>
        <dbReference type="Proteomes" id="UP000734854"/>
    </source>
</evidence>
<gene>
    <name evidence="4" type="ORF">ZIOFF_034030</name>
</gene>